<comment type="caution">
    <text evidence="1">The sequence shown here is derived from an EMBL/GenBank/DDBJ whole genome shotgun (WGS) entry which is preliminary data.</text>
</comment>
<protein>
    <submittedName>
        <fullName evidence="1">Uncharacterized protein</fullName>
    </submittedName>
</protein>
<name>A0A0F9NUC0_9ZZZZ</name>
<dbReference type="EMBL" id="LAZR01006387">
    <property type="protein sequence ID" value="KKM92470.1"/>
    <property type="molecule type" value="Genomic_DNA"/>
</dbReference>
<sequence>MASDKPTLNPVFVVIAGEAPNREYFVRLQIRHQGFKIGHSYLEGKDEEPEQSAEGLAAELRKALEAFVMELMDEAAAQAKAHVRAQLDERLAHGQETKAGWSVFRLR</sequence>
<proteinExistence type="predicted"/>
<evidence type="ECO:0000313" key="1">
    <source>
        <dbReference type="EMBL" id="KKM92470.1"/>
    </source>
</evidence>
<dbReference type="AlphaFoldDB" id="A0A0F9NUC0"/>
<organism evidence="1">
    <name type="scientific">marine sediment metagenome</name>
    <dbReference type="NCBI Taxonomy" id="412755"/>
    <lineage>
        <taxon>unclassified sequences</taxon>
        <taxon>metagenomes</taxon>
        <taxon>ecological metagenomes</taxon>
    </lineage>
</organism>
<reference evidence="1" key="1">
    <citation type="journal article" date="2015" name="Nature">
        <title>Complex archaea that bridge the gap between prokaryotes and eukaryotes.</title>
        <authorList>
            <person name="Spang A."/>
            <person name="Saw J.H."/>
            <person name="Jorgensen S.L."/>
            <person name="Zaremba-Niedzwiedzka K."/>
            <person name="Martijn J."/>
            <person name="Lind A.E."/>
            <person name="van Eijk R."/>
            <person name="Schleper C."/>
            <person name="Guy L."/>
            <person name="Ettema T.J."/>
        </authorList>
    </citation>
    <scope>NUCLEOTIDE SEQUENCE</scope>
</reference>
<gene>
    <name evidence="1" type="ORF">LCGC14_1218000</name>
</gene>
<accession>A0A0F9NUC0</accession>